<accession>A0A1G7R9V9</accession>
<proteinExistence type="predicted"/>
<organism evidence="1 2">
    <name type="scientific">Chitinophaga filiformis</name>
    <name type="common">Myxococcus filiformis</name>
    <name type="synonym">Flexibacter filiformis</name>
    <dbReference type="NCBI Taxonomy" id="104663"/>
    <lineage>
        <taxon>Bacteria</taxon>
        <taxon>Pseudomonadati</taxon>
        <taxon>Bacteroidota</taxon>
        <taxon>Chitinophagia</taxon>
        <taxon>Chitinophagales</taxon>
        <taxon>Chitinophagaceae</taxon>
        <taxon>Chitinophaga</taxon>
    </lineage>
</organism>
<dbReference type="STRING" id="104663.SAMN04488121_103383"/>
<evidence type="ECO:0000313" key="1">
    <source>
        <dbReference type="EMBL" id="SDG07513.1"/>
    </source>
</evidence>
<dbReference type="AlphaFoldDB" id="A0A1G7R9V9"/>
<dbReference type="EMBL" id="FNBN01000003">
    <property type="protein sequence ID" value="SDG07513.1"/>
    <property type="molecule type" value="Genomic_DNA"/>
</dbReference>
<evidence type="ECO:0000313" key="2">
    <source>
        <dbReference type="Proteomes" id="UP000199045"/>
    </source>
</evidence>
<gene>
    <name evidence="1" type="ORF">SAMN04488121_103383</name>
</gene>
<dbReference type="RefSeq" id="WP_089832888.1">
    <property type="nucleotide sequence ID" value="NZ_FNBN01000003.1"/>
</dbReference>
<evidence type="ECO:0008006" key="3">
    <source>
        <dbReference type="Google" id="ProtNLM"/>
    </source>
</evidence>
<dbReference type="OrthoDB" id="1090702at2"/>
<dbReference type="Proteomes" id="UP000199045">
    <property type="component" value="Unassembled WGS sequence"/>
</dbReference>
<name>A0A1G7R9V9_CHIFI</name>
<sequence>MAEPLKHFPVNWVDGMKIKKQHFVETENAMLDQIRDAISSSLHAQNYGLLPAKAENKESLRCWFVTDNQHQWRIKLTECRAVTPGGARIEIPEHTVHSLKYATTFPEATFNWDPQHTEGAYYIMIQVNPFDRQPSGEPLLHEDPPRLPYATPEYHLFVQPVSQLPNGQLGSYQMVLGRITVTDGRPQLDDDYIPPTSIVSAHPALADLHQELDQFLGHLELHGVQIVQKIYGRNQNNDLAQVVLYITERLVQYLGTRISQFRWLGLYQSPAEMLEVVAGLARTIKNAVDLRAGTGKEELLNYFSEWCELRQGELETLMVNCANIRYRHIDVRECLQPMIPFVRAVSKLFESLSRLDYIGRKTDSGIFVKEESAEDAEYLRKHKTKRWFFTD</sequence>
<protein>
    <recommendedName>
        <fullName evidence="3">Type VI secretion, VC_A0110, EvfL, ImpJ, VasE</fullName>
    </recommendedName>
</protein>
<reference evidence="2" key="1">
    <citation type="submission" date="2016-10" db="EMBL/GenBank/DDBJ databases">
        <authorList>
            <person name="Varghese N."/>
            <person name="Submissions S."/>
        </authorList>
    </citation>
    <scope>NUCLEOTIDE SEQUENCE [LARGE SCALE GENOMIC DNA]</scope>
    <source>
        <strain evidence="2">DSM 527</strain>
    </source>
</reference>